<dbReference type="Proteomes" id="UP000291106">
    <property type="component" value="Chromosome"/>
</dbReference>
<organism evidence="2 3">
    <name type="scientific">Shewanella maritima</name>
    <dbReference type="NCBI Taxonomy" id="2520507"/>
    <lineage>
        <taxon>Bacteria</taxon>
        <taxon>Pseudomonadati</taxon>
        <taxon>Pseudomonadota</taxon>
        <taxon>Gammaproteobacteria</taxon>
        <taxon>Alteromonadales</taxon>
        <taxon>Shewanellaceae</taxon>
        <taxon>Shewanella</taxon>
    </lineage>
</organism>
<gene>
    <name evidence="2" type="ORF">EXU30_11815</name>
</gene>
<keyword evidence="3" id="KW-1185">Reference proteome</keyword>
<keyword evidence="1" id="KW-1133">Transmembrane helix</keyword>
<proteinExistence type="predicted"/>
<evidence type="ECO:0000256" key="1">
    <source>
        <dbReference type="SAM" id="Phobius"/>
    </source>
</evidence>
<name>A0A411PI89_9GAMM</name>
<sequence length="201" mass="22749">MTLEPVYIAACASTAAALIALFGAVFTQRKTAEAAAQARSANEELAFRLKQIEEHQQSSLVKFQTELERMTHVVNLNHSKRVEVLTEAYAKLADIKIKLESYVVPMFIDSETKQLETLVESSRQFEELYKFCSRNALFFNEKSNIMGALGDLMGHINRMRNMAEKDQKEVKPEQARVVIKGVSPLLSTIAKEVRRDLKLDL</sequence>
<feature type="transmembrane region" description="Helical" evidence="1">
    <location>
        <begin position="6"/>
        <end position="26"/>
    </location>
</feature>
<accession>A0A411PI89</accession>
<dbReference type="RefSeq" id="WP_130600292.1">
    <property type="nucleotide sequence ID" value="NZ_CP036200.1"/>
</dbReference>
<dbReference type="EMBL" id="CP036200">
    <property type="protein sequence ID" value="QBF83309.1"/>
    <property type="molecule type" value="Genomic_DNA"/>
</dbReference>
<keyword evidence="1" id="KW-0812">Transmembrane</keyword>
<dbReference type="KEGG" id="smai:EXU30_11815"/>
<evidence type="ECO:0000313" key="3">
    <source>
        <dbReference type="Proteomes" id="UP000291106"/>
    </source>
</evidence>
<protein>
    <submittedName>
        <fullName evidence="2">Uncharacterized protein</fullName>
    </submittedName>
</protein>
<reference evidence="2 3" key="1">
    <citation type="submission" date="2019-02" db="EMBL/GenBank/DDBJ databases">
        <title>Shewanella sp. D4-2 isolated from Dokdo Island.</title>
        <authorList>
            <person name="Baek K."/>
        </authorList>
    </citation>
    <scope>NUCLEOTIDE SEQUENCE [LARGE SCALE GENOMIC DNA]</scope>
    <source>
        <strain evidence="2 3">D4-2</strain>
    </source>
</reference>
<keyword evidence="1" id="KW-0472">Membrane</keyword>
<dbReference type="AlphaFoldDB" id="A0A411PI89"/>
<evidence type="ECO:0000313" key="2">
    <source>
        <dbReference type="EMBL" id="QBF83309.1"/>
    </source>
</evidence>